<dbReference type="InterPro" id="IPR011856">
    <property type="entry name" value="tRNA_endonuc-like_dom_sf"/>
</dbReference>
<dbReference type="eggNOG" id="ENOG5030V9W">
    <property type="taxonomic scope" value="Bacteria"/>
</dbReference>
<keyword evidence="2" id="KW-0540">Nuclease</keyword>
<evidence type="ECO:0000313" key="6">
    <source>
        <dbReference type="Proteomes" id="UP000032305"/>
    </source>
</evidence>
<dbReference type="InterPro" id="IPR014883">
    <property type="entry name" value="VRR_NUC"/>
</dbReference>
<dbReference type="AlphaFoldDB" id="A0A0A1WA81"/>
<dbReference type="GO" id="GO:0016788">
    <property type="term" value="F:hydrolase activity, acting on ester bonds"/>
    <property type="evidence" value="ECO:0007669"/>
    <property type="project" value="InterPro"/>
</dbReference>
<dbReference type="Gene3D" id="3.40.1350.10">
    <property type="match status" value="1"/>
</dbReference>
<dbReference type="EMBL" id="BBPI01000069">
    <property type="protein sequence ID" value="GAM01906.1"/>
    <property type="molecule type" value="Genomic_DNA"/>
</dbReference>
<protein>
    <recommendedName>
        <fullName evidence="4">VRR-NUC domain-containing protein</fullName>
    </recommendedName>
</protein>
<reference evidence="5 6" key="1">
    <citation type="submission" date="2014-11" db="EMBL/GenBank/DDBJ databases">
        <title>Whole genome shotgun sequence of Sphingomonas parapaucimobilis NBRC 15100.</title>
        <authorList>
            <person name="Katano-Makiyama Y."/>
            <person name="Hosoyama A."/>
            <person name="Hashimoto M."/>
            <person name="Hosoyama Y."/>
            <person name="Noguchi M."/>
            <person name="Numata M."/>
            <person name="Tsuchikane K."/>
            <person name="Hirakata S."/>
            <person name="Uohara A."/>
            <person name="Shimodaira J."/>
            <person name="Ohji S."/>
            <person name="Ichikawa N."/>
            <person name="Kimura A."/>
            <person name="Yamazoe A."/>
            <person name="Fujita N."/>
        </authorList>
    </citation>
    <scope>NUCLEOTIDE SEQUENCE [LARGE SCALE GENOMIC DNA]</scope>
    <source>
        <strain evidence="5 6">NBRC 15100</strain>
    </source>
</reference>
<evidence type="ECO:0000256" key="1">
    <source>
        <dbReference type="ARBA" id="ARBA00001946"/>
    </source>
</evidence>
<evidence type="ECO:0000256" key="2">
    <source>
        <dbReference type="ARBA" id="ARBA00022722"/>
    </source>
</evidence>
<dbReference type="RefSeq" id="WP_042489318.1">
    <property type="nucleotide sequence ID" value="NZ_BBPI01000069.1"/>
</dbReference>
<comment type="caution">
    <text evidence="5">The sequence shown here is derived from an EMBL/GenBank/DDBJ whole genome shotgun (WGS) entry which is preliminary data.</text>
</comment>
<comment type="cofactor">
    <cofactor evidence="1">
        <name>Mg(2+)</name>
        <dbReference type="ChEBI" id="CHEBI:18420"/>
    </cofactor>
</comment>
<dbReference type="GO" id="GO:0003676">
    <property type="term" value="F:nucleic acid binding"/>
    <property type="evidence" value="ECO:0007669"/>
    <property type="project" value="InterPro"/>
</dbReference>
<dbReference type="GO" id="GO:0004518">
    <property type="term" value="F:nuclease activity"/>
    <property type="evidence" value="ECO:0007669"/>
    <property type="project" value="UniProtKB-KW"/>
</dbReference>
<name>A0A0A1WA81_9SPHN</name>
<evidence type="ECO:0000256" key="3">
    <source>
        <dbReference type="ARBA" id="ARBA00022801"/>
    </source>
</evidence>
<accession>A0A0A1WA81</accession>
<feature type="domain" description="VRR-NUC" evidence="4">
    <location>
        <begin position="1"/>
        <end position="90"/>
    </location>
</feature>
<dbReference type="Proteomes" id="UP000032305">
    <property type="component" value="Unassembled WGS sequence"/>
</dbReference>
<evidence type="ECO:0000259" key="4">
    <source>
        <dbReference type="SMART" id="SM00990"/>
    </source>
</evidence>
<dbReference type="SMART" id="SM00990">
    <property type="entry name" value="VRR_NUC"/>
    <property type="match status" value="1"/>
</dbReference>
<keyword evidence="3" id="KW-0378">Hydrolase</keyword>
<evidence type="ECO:0000313" key="5">
    <source>
        <dbReference type="EMBL" id="GAM01906.1"/>
    </source>
</evidence>
<sequence>MTHGELVNKLLLAVTPFGLAWPNATGCAKVEGRMLRYGLPGSADILACVGGRMIGIEAKVGRDAWRPKQRAFADALTRAGGTYILARSTDGTGDDAVTATLEAIHGC</sequence>
<gene>
    <name evidence="5" type="ORF">SP5_069_01500</name>
</gene>
<dbReference type="OrthoDB" id="1682640at2"/>
<proteinExistence type="predicted"/>
<organism evidence="5 6">
    <name type="scientific">Sphingomonas parapaucimobilis NBRC 15100</name>
    <dbReference type="NCBI Taxonomy" id="1219049"/>
    <lineage>
        <taxon>Bacteria</taxon>
        <taxon>Pseudomonadati</taxon>
        <taxon>Pseudomonadota</taxon>
        <taxon>Alphaproteobacteria</taxon>
        <taxon>Sphingomonadales</taxon>
        <taxon>Sphingomonadaceae</taxon>
        <taxon>Sphingomonas</taxon>
    </lineage>
</organism>
<keyword evidence="6" id="KW-1185">Reference proteome</keyword>